<dbReference type="Gene3D" id="1.10.287.70">
    <property type="match status" value="1"/>
</dbReference>
<evidence type="ECO:0000256" key="7">
    <source>
        <dbReference type="ARBA" id="ARBA00023136"/>
    </source>
</evidence>
<dbReference type="GO" id="GO:0030001">
    <property type="term" value="P:metal ion transport"/>
    <property type="evidence" value="ECO:0007669"/>
    <property type="project" value="UniProtKB-ARBA"/>
</dbReference>
<name>A0A1V8M2I1_9GAMM</name>
<proteinExistence type="predicted"/>
<dbReference type="Proteomes" id="UP000191980">
    <property type="component" value="Unassembled WGS sequence"/>
</dbReference>
<keyword evidence="2" id="KW-0813">Transport</keyword>
<evidence type="ECO:0000256" key="1">
    <source>
        <dbReference type="ARBA" id="ARBA00004651"/>
    </source>
</evidence>
<keyword evidence="6" id="KW-0406">Ion transport</keyword>
<evidence type="ECO:0000256" key="6">
    <source>
        <dbReference type="ARBA" id="ARBA00023065"/>
    </source>
</evidence>
<dbReference type="AlphaFoldDB" id="A0A1V8M2I1"/>
<evidence type="ECO:0000256" key="3">
    <source>
        <dbReference type="ARBA" id="ARBA00022475"/>
    </source>
</evidence>
<keyword evidence="3" id="KW-1003">Cell membrane</keyword>
<keyword evidence="4 8" id="KW-0812">Transmembrane</keyword>
<gene>
    <name evidence="9" type="ORF">AU255_16355</name>
</gene>
<protein>
    <submittedName>
        <fullName evidence="9">Uncharacterized protein</fullName>
    </submittedName>
</protein>
<organism evidence="9 10">
    <name type="scientific">Methyloprofundus sedimenti</name>
    <dbReference type="NCBI Taxonomy" id="1420851"/>
    <lineage>
        <taxon>Bacteria</taxon>
        <taxon>Pseudomonadati</taxon>
        <taxon>Pseudomonadota</taxon>
        <taxon>Gammaproteobacteria</taxon>
        <taxon>Methylococcales</taxon>
        <taxon>Methylococcaceae</taxon>
        <taxon>Methyloprofundus</taxon>
    </lineage>
</organism>
<evidence type="ECO:0000256" key="8">
    <source>
        <dbReference type="SAM" id="Phobius"/>
    </source>
</evidence>
<feature type="transmembrane region" description="Helical" evidence="8">
    <location>
        <begin position="69"/>
        <end position="90"/>
    </location>
</feature>
<dbReference type="EMBL" id="LPUF01000003">
    <property type="protein sequence ID" value="OQK15767.1"/>
    <property type="molecule type" value="Genomic_DNA"/>
</dbReference>
<keyword evidence="5 8" id="KW-1133">Transmembrane helix</keyword>
<feature type="transmembrane region" description="Helical" evidence="8">
    <location>
        <begin position="12"/>
        <end position="33"/>
    </location>
</feature>
<dbReference type="GO" id="GO:0008324">
    <property type="term" value="F:monoatomic cation transmembrane transporter activity"/>
    <property type="evidence" value="ECO:0007669"/>
    <property type="project" value="InterPro"/>
</dbReference>
<dbReference type="Pfam" id="PF02386">
    <property type="entry name" value="TrkH"/>
    <property type="match status" value="1"/>
</dbReference>
<evidence type="ECO:0000256" key="5">
    <source>
        <dbReference type="ARBA" id="ARBA00022989"/>
    </source>
</evidence>
<dbReference type="STRING" id="1420851.AU255_16355"/>
<accession>A0A1V8M2I1</accession>
<dbReference type="GO" id="GO:0005886">
    <property type="term" value="C:plasma membrane"/>
    <property type="evidence" value="ECO:0007669"/>
    <property type="project" value="UniProtKB-SubCell"/>
</dbReference>
<sequence length="107" mass="11626">MYRTIAAKQIMKALALTFISMILIFLGVFILTVTEKAEFIDIIFEVVSALSTVGLSRGLTAELSSSGELVVIFLMIVGRLGPLTLAYILATPYPKNVRYANANIQVG</sequence>
<evidence type="ECO:0000256" key="2">
    <source>
        <dbReference type="ARBA" id="ARBA00022448"/>
    </source>
</evidence>
<dbReference type="PANTHER" id="PTHR32024:SF1">
    <property type="entry name" value="KTR SYSTEM POTASSIUM UPTAKE PROTEIN B"/>
    <property type="match status" value="1"/>
</dbReference>
<dbReference type="InterPro" id="IPR003445">
    <property type="entry name" value="Cat_transpt"/>
</dbReference>
<comment type="subcellular location">
    <subcellularLocation>
        <location evidence="1">Cell membrane</location>
        <topology evidence="1">Multi-pass membrane protein</topology>
    </subcellularLocation>
</comment>
<reference evidence="9 10" key="1">
    <citation type="submission" date="2015-12" db="EMBL/GenBank/DDBJ databases">
        <authorList>
            <person name="Shamseldin A."/>
            <person name="Moawad H."/>
            <person name="Abd El-Rahim W.M."/>
            <person name="Sadowsky M.J."/>
        </authorList>
    </citation>
    <scope>NUCLEOTIDE SEQUENCE [LARGE SCALE GENOMIC DNA]</scope>
    <source>
        <strain evidence="9 10">WF1</strain>
    </source>
</reference>
<evidence type="ECO:0000256" key="4">
    <source>
        <dbReference type="ARBA" id="ARBA00022692"/>
    </source>
</evidence>
<dbReference type="PANTHER" id="PTHR32024">
    <property type="entry name" value="TRK SYSTEM POTASSIUM UPTAKE PROTEIN TRKG-RELATED"/>
    <property type="match status" value="1"/>
</dbReference>
<comment type="caution">
    <text evidence="9">The sequence shown here is derived from an EMBL/GenBank/DDBJ whole genome shotgun (WGS) entry which is preliminary data.</text>
</comment>
<evidence type="ECO:0000313" key="10">
    <source>
        <dbReference type="Proteomes" id="UP000191980"/>
    </source>
</evidence>
<keyword evidence="10" id="KW-1185">Reference proteome</keyword>
<keyword evidence="7 8" id="KW-0472">Membrane</keyword>
<evidence type="ECO:0000313" key="9">
    <source>
        <dbReference type="EMBL" id="OQK15767.1"/>
    </source>
</evidence>